<protein>
    <submittedName>
        <fullName evidence="8">Multi antimicrobial extrusion protein like protein</fullName>
    </submittedName>
</protein>
<sequence>MASKTIIKSDSNGFYSNPKAMEAIRMNTVVGISPECIASPAQCCSEIDLPQKSSTLEKQVASKPLIPLVWHIATPGIISTIIGALYSSIDSLYIGRYSGNSLAAIGVAFPAEQLIIWNVGVILNFGCGTLISRALGKKNISEAEKYLGSVIFSWIVISILVPLLVIPFALPIVRAFGADTTIEDEAASYLKIIAVGTYAYTMTASGNNLPRSEGSALCAMVISIVSAILNIIIDPILIFGFDMGLKGAA</sequence>
<keyword evidence="4 7" id="KW-0812">Transmembrane</keyword>
<dbReference type="InterPro" id="IPR002528">
    <property type="entry name" value="MATE_fam"/>
</dbReference>
<comment type="similarity">
    <text evidence="2">Belongs to the multi antimicrobial extrusion (MATE) (TC 2.A.66.1) family.</text>
</comment>
<name>A0ABQ5JWM1_9EUKA</name>
<evidence type="ECO:0000313" key="8">
    <source>
        <dbReference type="EMBL" id="GKT17056.1"/>
    </source>
</evidence>
<organism evidence="8 9">
    <name type="scientific">Aduncisulcus paluster</name>
    <dbReference type="NCBI Taxonomy" id="2918883"/>
    <lineage>
        <taxon>Eukaryota</taxon>
        <taxon>Metamonada</taxon>
        <taxon>Carpediemonas-like organisms</taxon>
        <taxon>Aduncisulcus</taxon>
    </lineage>
</organism>
<evidence type="ECO:0000256" key="7">
    <source>
        <dbReference type="SAM" id="Phobius"/>
    </source>
</evidence>
<comment type="subcellular location">
    <subcellularLocation>
        <location evidence="1">Cell membrane</location>
        <topology evidence="1">Multi-pass membrane protein</topology>
    </subcellularLocation>
</comment>
<accession>A0ABQ5JWM1</accession>
<evidence type="ECO:0000256" key="5">
    <source>
        <dbReference type="ARBA" id="ARBA00022989"/>
    </source>
</evidence>
<proteinExistence type="inferred from homology"/>
<dbReference type="Pfam" id="PF01554">
    <property type="entry name" value="MatE"/>
    <property type="match status" value="1"/>
</dbReference>
<keyword evidence="5 7" id="KW-1133">Transmembrane helix</keyword>
<evidence type="ECO:0000256" key="1">
    <source>
        <dbReference type="ARBA" id="ARBA00004651"/>
    </source>
</evidence>
<evidence type="ECO:0000256" key="3">
    <source>
        <dbReference type="ARBA" id="ARBA00022475"/>
    </source>
</evidence>
<dbReference type="InterPro" id="IPR051327">
    <property type="entry name" value="MATE_MepA_subfamily"/>
</dbReference>
<dbReference type="PANTHER" id="PTHR43823:SF3">
    <property type="entry name" value="MULTIDRUG EXPORT PROTEIN MEPA"/>
    <property type="match status" value="1"/>
</dbReference>
<keyword evidence="6 7" id="KW-0472">Membrane</keyword>
<dbReference type="Proteomes" id="UP001057375">
    <property type="component" value="Unassembled WGS sequence"/>
</dbReference>
<feature type="non-terminal residue" evidence="8">
    <location>
        <position position="249"/>
    </location>
</feature>
<keyword evidence="3" id="KW-1003">Cell membrane</keyword>
<dbReference type="EMBL" id="BQXS01011815">
    <property type="protein sequence ID" value="GKT17056.1"/>
    <property type="molecule type" value="Genomic_DNA"/>
</dbReference>
<keyword evidence="9" id="KW-1185">Reference proteome</keyword>
<evidence type="ECO:0000313" key="9">
    <source>
        <dbReference type="Proteomes" id="UP001057375"/>
    </source>
</evidence>
<reference evidence="8" key="1">
    <citation type="submission" date="2022-03" db="EMBL/GenBank/DDBJ databases">
        <title>Draft genome sequence of Aduncisulcus paluster, a free-living microaerophilic Fornicata.</title>
        <authorList>
            <person name="Yuyama I."/>
            <person name="Kume K."/>
            <person name="Tamura T."/>
            <person name="Inagaki Y."/>
            <person name="Hashimoto T."/>
        </authorList>
    </citation>
    <scope>NUCLEOTIDE SEQUENCE</scope>
    <source>
        <strain evidence="8">NY0171</strain>
    </source>
</reference>
<feature type="transmembrane region" description="Helical" evidence="7">
    <location>
        <begin position="101"/>
        <end position="125"/>
    </location>
</feature>
<gene>
    <name evidence="8" type="ORF">ADUPG1_011029</name>
</gene>
<evidence type="ECO:0000256" key="4">
    <source>
        <dbReference type="ARBA" id="ARBA00022692"/>
    </source>
</evidence>
<comment type="caution">
    <text evidence="8">The sequence shown here is derived from an EMBL/GenBank/DDBJ whole genome shotgun (WGS) entry which is preliminary data.</text>
</comment>
<dbReference type="PANTHER" id="PTHR43823">
    <property type="entry name" value="SPORULATION PROTEIN YKVU"/>
    <property type="match status" value="1"/>
</dbReference>
<feature type="transmembrane region" description="Helical" evidence="7">
    <location>
        <begin position="186"/>
        <end position="204"/>
    </location>
</feature>
<feature type="transmembrane region" description="Helical" evidence="7">
    <location>
        <begin position="216"/>
        <end position="241"/>
    </location>
</feature>
<evidence type="ECO:0000256" key="6">
    <source>
        <dbReference type="ARBA" id="ARBA00023136"/>
    </source>
</evidence>
<evidence type="ECO:0000256" key="2">
    <source>
        <dbReference type="ARBA" id="ARBA00010199"/>
    </source>
</evidence>
<feature type="transmembrane region" description="Helical" evidence="7">
    <location>
        <begin position="146"/>
        <end position="166"/>
    </location>
</feature>